<dbReference type="AlphaFoldDB" id="A0A5J5H010"/>
<evidence type="ECO:0000259" key="1">
    <source>
        <dbReference type="Pfam" id="PF12728"/>
    </source>
</evidence>
<dbReference type="GO" id="GO:0003677">
    <property type="term" value="F:DNA binding"/>
    <property type="evidence" value="ECO:0007669"/>
    <property type="project" value="InterPro"/>
</dbReference>
<dbReference type="Gene3D" id="1.10.1660.10">
    <property type="match status" value="1"/>
</dbReference>
<dbReference type="InterPro" id="IPR041657">
    <property type="entry name" value="HTH_17"/>
</dbReference>
<reference evidence="2 3" key="1">
    <citation type="submission" date="2019-09" db="EMBL/GenBank/DDBJ databases">
        <title>Whole genome sequences of isolates from the Mars Exploration Rovers.</title>
        <authorList>
            <person name="Seuylemezian A."/>
            <person name="Vaishampayan P."/>
        </authorList>
    </citation>
    <scope>NUCLEOTIDE SEQUENCE [LARGE SCALE GENOMIC DNA]</scope>
    <source>
        <strain evidence="2 3">MER_TA_151</strain>
    </source>
</reference>
<feature type="domain" description="Helix-turn-helix" evidence="1">
    <location>
        <begin position="140"/>
        <end position="183"/>
    </location>
</feature>
<evidence type="ECO:0000313" key="2">
    <source>
        <dbReference type="EMBL" id="KAA9013841.1"/>
    </source>
</evidence>
<name>A0A5J5H010_9BACI</name>
<gene>
    <name evidence="2" type="ORF">F4V44_24585</name>
</gene>
<comment type="caution">
    <text evidence="2">The sequence shown here is derived from an EMBL/GenBank/DDBJ whole genome shotgun (WGS) entry which is preliminary data.</text>
</comment>
<dbReference type="Pfam" id="PF12728">
    <property type="entry name" value="HTH_17"/>
    <property type="match status" value="1"/>
</dbReference>
<evidence type="ECO:0000313" key="3">
    <source>
        <dbReference type="Proteomes" id="UP000326671"/>
    </source>
</evidence>
<protein>
    <submittedName>
        <fullName evidence="2">Helix-turn-helix domain-containing protein</fullName>
    </submittedName>
</protein>
<dbReference type="SUPFAM" id="SSF46955">
    <property type="entry name" value="Putative DNA-binding domain"/>
    <property type="match status" value="1"/>
</dbReference>
<dbReference type="NCBIfam" id="TIGR01764">
    <property type="entry name" value="excise"/>
    <property type="match status" value="1"/>
</dbReference>
<keyword evidence="3" id="KW-1185">Reference proteome</keyword>
<dbReference type="InterPro" id="IPR010093">
    <property type="entry name" value="SinI_DNA-bd"/>
</dbReference>
<dbReference type="EMBL" id="VYKL01000048">
    <property type="protein sequence ID" value="KAA9013841.1"/>
    <property type="molecule type" value="Genomic_DNA"/>
</dbReference>
<proteinExistence type="predicted"/>
<organism evidence="2 3">
    <name type="scientific">Niallia endozanthoxylica</name>
    <dbReference type="NCBI Taxonomy" id="2036016"/>
    <lineage>
        <taxon>Bacteria</taxon>
        <taxon>Bacillati</taxon>
        <taxon>Bacillota</taxon>
        <taxon>Bacilli</taxon>
        <taxon>Bacillales</taxon>
        <taxon>Bacillaceae</taxon>
        <taxon>Niallia</taxon>
    </lineage>
</organism>
<accession>A0A5J5H010</accession>
<dbReference type="OrthoDB" id="2426620at2"/>
<dbReference type="InterPro" id="IPR009061">
    <property type="entry name" value="DNA-bd_dom_put_sf"/>
</dbReference>
<dbReference type="Proteomes" id="UP000326671">
    <property type="component" value="Unassembled WGS sequence"/>
</dbReference>
<dbReference type="RefSeq" id="WP_150442645.1">
    <property type="nucleotide sequence ID" value="NZ_VYKL01000048.1"/>
</dbReference>
<sequence length="216" mass="25229">MIKEREEEILWDTVTILKEQNLFENASVLFKTLIERTFLTLKLPTKFLEDIKIDLPSNEVVNLIRILDKKIYQSLKSSDTTLAYESFVEYILKLSEIVPETDGKKIIAKILAEQTQNYNENHMAVAELTIPITVEHTEAYTSTEAAEIIGVTDQTIRRWCEKGKYPGAFQTEGRHWRIPKKYFKISIEEARKRKAFEQELNEFNAQYGEANEDEFL</sequence>